<gene>
    <name evidence="2" type="ORF">BST37_18510</name>
    <name evidence="1" type="ORF">MNVI_39790</name>
</gene>
<dbReference type="CDD" id="cd07812">
    <property type="entry name" value="SRPBCC"/>
    <property type="match status" value="1"/>
</dbReference>
<dbReference type="AlphaFoldDB" id="A0A7I7PJB2"/>
<dbReference type="InterPro" id="IPR023393">
    <property type="entry name" value="START-like_dom_sf"/>
</dbReference>
<keyword evidence="3" id="KW-1185">Reference proteome</keyword>
<dbReference type="EMBL" id="MVIC01000045">
    <property type="protein sequence ID" value="ORB11682.1"/>
    <property type="molecule type" value="Genomic_DNA"/>
</dbReference>
<dbReference type="OrthoDB" id="3681637at2"/>
<evidence type="ECO:0000313" key="2">
    <source>
        <dbReference type="EMBL" id="ORB11682.1"/>
    </source>
</evidence>
<protein>
    <submittedName>
        <fullName evidence="2">Polyketide cyclase / dehydrase and lipid transport</fullName>
    </submittedName>
</protein>
<proteinExistence type="predicted"/>
<evidence type="ECO:0000313" key="4">
    <source>
        <dbReference type="Proteomes" id="UP000466894"/>
    </source>
</evidence>
<dbReference type="KEGG" id="mnv:MNVI_39790"/>
<dbReference type="Proteomes" id="UP000466894">
    <property type="component" value="Chromosome"/>
</dbReference>
<reference evidence="1 4" key="2">
    <citation type="journal article" date="2019" name="Emerg. Microbes Infect.">
        <title>Comprehensive subspecies identification of 175 nontuberculous mycobacteria species based on 7547 genomic profiles.</title>
        <authorList>
            <person name="Matsumoto Y."/>
            <person name="Kinjo T."/>
            <person name="Motooka D."/>
            <person name="Nabeya D."/>
            <person name="Jung N."/>
            <person name="Uechi K."/>
            <person name="Horii T."/>
            <person name="Iida T."/>
            <person name="Fujita J."/>
            <person name="Nakamura S."/>
        </authorList>
    </citation>
    <scope>NUCLEOTIDE SEQUENCE [LARGE SCALE GENOMIC DNA]</scope>
    <source>
        <strain evidence="1 4">JCM 16367</strain>
    </source>
</reference>
<dbReference type="InterPro" id="IPR019587">
    <property type="entry name" value="Polyketide_cyclase/dehydratase"/>
</dbReference>
<name>A0A7I7PJB2_9MYCO</name>
<evidence type="ECO:0000313" key="1">
    <source>
        <dbReference type="EMBL" id="BBY08661.1"/>
    </source>
</evidence>
<reference evidence="1" key="3">
    <citation type="submission" date="2020-02" db="EMBL/GenBank/DDBJ databases">
        <authorList>
            <person name="Matsumoto Y."/>
            <person name="Motooka D."/>
            <person name="Nakamura S."/>
        </authorList>
    </citation>
    <scope>NUCLEOTIDE SEQUENCE</scope>
    <source>
        <strain evidence="1">JCM 16367</strain>
    </source>
</reference>
<dbReference type="Gene3D" id="3.30.530.20">
    <property type="match status" value="1"/>
</dbReference>
<dbReference type="EMBL" id="AP022583">
    <property type="protein sequence ID" value="BBY08661.1"/>
    <property type="molecule type" value="Genomic_DNA"/>
</dbReference>
<accession>A0A7I7PJB2</accession>
<reference evidence="2 3" key="1">
    <citation type="submission" date="2017-02" db="EMBL/GenBank/DDBJ databases">
        <title>The new phylogeny of genus Mycobacterium.</title>
        <authorList>
            <person name="Tortoli E."/>
            <person name="Trovato A."/>
            <person name="Cirillo D.M."/>
        </authorList>
    </citation>
    <scope>NUCLEOTIDE SEQUENCE [LARGE SCALE GENOMIC DNA]</scope>
    <source>
        <strain evidence="2 3">DSM 45145</strain>
    </source>
</reference>
<evidence type="ECO:0000313" key="3">
    <source>
        <dbReference type="Proteomes" id="UP000192374"/>
    </source>
</evidence>
<organism evidence="1 4">
    <name type="scientific">Mycobacterium noviomagense</name>
    <dbReference type="NCBI Taxonomy" id="459858"/>
    <lineage>
        <taxon>Bacteria</taxon>
        <taxon>Bacillati</taxon>
        <taxon>Actinomycetota</taxon>
        <taxon>Actinomycetes</taxon>
        <taxon>Mycobacteriales</taxon>
        <taxon>Mycobacteriaceae</taxon>
        <taxon>Mycobacterium</taxon>
    </lineage>
</organism>
<dbReference type="Pfam" id="PF10604">
    <property type="entry name" value="Polyketide_cyc2"/>
    <property type="match status" value="1"/>
</dbReference>
<dbReference type="RefSeq" id="WP_083089227.1">
    <property type="nucleotide sequence ID" value="NZ_AP022583.1"/>
</dbReference>
<dbReference type="Proteomes" id="UP000192374">
    <property type="component" value="Unassembled WGS sequence"/>
</dbReference>
<dbReference type="SUPFAM" id="SSF55961">
    <property type="entry name" value="Bet v1-like"/>
    <property type="match status" value="1"/>
</dbReference>
<sequence>MARVDVSTTSELEPAAAWKLASDLNRFGEWMTIFGGWRSPVPSTVEEGTCVSACIKVKGFRNVVHWTVTRFDEPEVIELQGRGRGGIRLAVEMTLSDNHPGTAFHLTAELKGGVLNGPIGGLVARVLKSDVHKSINNLAALR</sequence>